<reference evidence="2 3" key="1">
    <citation type="journal article" date="2011" name="J. Bacteriol.">
        <title>Genome sequence of the ethanol-producing Zymomonas mobilis subsp. mobilis lectotype strain ATCC 10988.</title>
        <authorList>
            <person name="Pappas K.M."/>
            <person name="Kouvelis V.N."/>
            <person name="Saunders E."/>
            <person name="Brettin T.S."/>
            <person name="Bruce D."/>
            <person name="Detter C."/>
            <person name="Balakireva M."/>
            <person name="Han C.S."/>
            <person name="Savvakis G."/>
            <person name="Kyrpides N.C."/>
            <person name="Typas M.A."/>
        </authorList>
    </citation>
    <scope>NUCLEOTIDE SEQUENCE [LARGE SCALE GENOMIC DNA]</scope>
    <source>
        <strain evidence="3">ATCC 10988 / DSM 424 / CCUG 17860 / LMG 404 / NCIMB 8938 / NRRL B-806 / ZM1</strain>
    </source>
</reference>
<dbReference type="GO" id="GO:0004029">
    <property type="term" value="F:aldehyde dehydrogenase (NAD+) activity"/>
    <property type="evidence" value="ECO:0007669"/>
    <property type="project" value="TreeGrafter"/>
</dbReference>
<dbReference type="InterPro" id="IPR036291">
    <property type="entry name" value="NAD(P)-bd_dom_sf"/>
</dbReference>
<dbReference type="GO" id="GO:0005737">
    <property type="term" value="C:cytoplasm"/>
    <property type="evidence" value="ECO:0007669"/>
    <property type="project" value="TreeGrafter"/>
</dbReference>
<dbReference type="InterPro" id="IPR051783">
    <property type="entry name" value="NAD(P)-dependent_oxidoreduct"/>
</dbReference>
<evidence type="ECO:0000313" key="2">
    <source>
        <dbReference type="EMBL" id="AEH62277.1"/>
    </source>
</evidence>
<dbReference type="EMBL" id="CP002850">
    <property type="protein sequence ID" value="AEH62277.1"/>
    <property type="molecule type" value="Genomic_DNA"/>
</dbReference>
<accession>A0A0H3G0J7</accession>
<evidence type="ECO:0000313" key="3">
    <source>
        <dbReference type="Proteomes" id="UP000001494"/>
    </source>
</evidence>
<dbReference type="HOGENOM" id="CLU_007383_6_0_5"/>
<dbReference type="InterPro" id="IPR001509">
    <property type="entry name" value="Epimerase_deHydtase"/>
</dbReference>
<gene>
    <name evidence="2" type="ordered locus">Zmob_0430</name>
</gene>
<dbReference type="CDD" id="cd05228">
    <property type="entry name" value="AR_FR_like_1_SDR_e"/>
    <property type="match status" value="1"/>
</dbReference>
<feature type="domain" description="NAD-dependent epimerase/dehydratase" evidence="1">
    <location>
        <begin position="13"/>
        <end position="239"/>
    </location>
</feature>
<organism evidence="2 3">
    <name type="scientific">Zymomonas mobilis subsp. mobilis (strain ATCC 10988 / DSM 424 / LMG 404 / NCIMB 8938 / NRRL B-806 / ZM1)</name>
    <dbReference type="NCBI Taxonomy" id="555217"/>
    <lineage>
        <taxon>Bacteria</taxon>
        <taxon>Pseudomonadati</taxon>
        <taxon>Pseudomonadota</taxon>
        <taxon>Alphaproteobacteria</taxon>
        <taxon>Sphingomonadales</taxon>
        <taxon>Zymomonadaceae</taxon>
        <taxon>Zymomonas</taxon>
    </lineage>
</organism>
<dbReference type="Gene3D" id="3.40.50.720">
    <property type="entry name" value="NAD(P)-binding Rossmann-like Domain"/>
    <property type="match status" value="1"/>
</dbReference>
<dbReference type="eggNOG" id="COG0451">
    <property type="taxonomic scope" value="Bacteria"/>
</dbReference>
<dbReference type="Pfam" id="PF01370">
    <property type="entry name" value="Epimerase"/>
    <property type="match status" value="1"/>
</dbReference>
<dbReference type="KEGG" id="zmm:Zmob_0430"/>
<proteinExistence type="predicted"/>
<dbReference type="PANTHER" id="PTHR48079:SF6">
    <property type="entry name" value="NAD(P)-BINDING DOMAIN-CONTAINING PROTEIN-RELATED"/>
    <property type="match status" value="1"/>
</dbReference>
<dbReference type="InterPro" id="IPR017829">
    <property type="entry name" value="Hopanoid-assoc_sugar_epimerase"/>
</dbReference>
<sequence length="337" mass="36711">MQDHNQVNKEKPVLVTGVSGFVGSAVARSLAQQGYKVRGMVRATSPKTNIRDFPGEIVFGDLDDPPSLREPLSGCGALIHVAADYRLWAADPNEIIRHNRLHTQAIMTAALYLGIERVIYTSSVATLAPGHGKPSDENSPLTPENAIGAYKRSKVEAERLVEKMIAEQGLPAVIVNPSTPIGPRDVKPTPTGRIIIEAATGKMPAYVNTGLNLAHVDDVADGHVKALEKGVIGERYILGGADVPLSIMLAEIARQVGRKPPKVALPRWPLFPLAWGAEAFAKITKKEPFITSDALRMAGYHMYFSSEKAKRDLGYKSRPWQHAISDAIEWFRAEGML</sequence>
<dbReference type="PANTHER" id="PTHR48079">
    <property type="entry name" value="PROTEIN YEEZ"/>
    <property type="match status" value="1"/>
</dbReference>
<protein>
    <submittedName>
        <fullName evidence="2">Hopanoid-associated sugar epimerase</fullName>
    </submittedName>
</protein>
<dbReference type="Proteomes" id="UP000001494">
    <property type="component" value="Chromosome"/>
</dbReference>
<dbReference type="OrthoDB" id="9801785at2"/>
<dbReference type="RefSeq" id="WP_014500509.1">
    <property type="nucleotide sequence ID" value="NC_017262.1"/>
</dbReference>
<dbReference type="SUPFAM" id="SSF51735">
    <property type="entry name" value="NAD(P)-binding Rossmann-fold domains"/>
    <property type="match status" value="1"/>
</dbReference>
<name>A0A0H3G0J7_ZYMMA</name>
<dbReference type="AlphaFoldDB" id="A0A0H3G0J7"/>
<evidence type="ECO:0000259" key="1">
    <source>
        <dbReference type="Pfam" id="PF01370"/>
    </source>
</evidence>
<dbReference type="NCBIfam" id="TIGR03466">
    <property type="entry name" value="HpnA"/>
    <property type="match status" value="1"/>
</dbReference>